<name>A0ABY7FZN5_MYAAR</name>
<sequence length="758" mass="81661">MGLSVSINFSPPITGQYFPYMRTMLHVNSNILSPNELTDIIKMYAGKYVFPDGIETYRIGDFYIVLKVVSISVSADGVFELYNSTRYVTDSTQYTLQSTTYPTIFTTLVFSTLLSSPGVVTSTVVYSKQNSTVTFLLQFAAPIGQHLKTAVPSVIIHKAPKSRIRNNIVLEIGDLHLLYDALQFEVSVTNYTSVVRTPSMTSMSVSMTSSTIPGNPYSASLVNVVCEVVMSIPGELLDKSSSVFVAQQSAFCQQLKGFFDDTTSSINFHLVFGTEATHDLASKVIDAIDFSAEYIDYGGDMQFNVGFQDCLRQPCRHGGTCVETFSGYRCQCTSAWAGTDCEISTKVAPCASSPCARGTCNDVMETFTCVCPKGWTGVICDEEQVSDPCSPSPCKHGDHDECSDKPEVCLFGGTCTNQNGGFRCACSPGRTGVNECKSSPCRAGSQCLDSETSYVCVCEDGWTGKHCMEDVDECTSQICQNGGTCLNTVGSFTCACADGWSGPVCSICKTWFFVFVFDLMFHKNECSENAEYPCQNDGVCTNTLPGYFCTCMSGWTGDHCETDINECEESPGICSNGGTCLNEVGSYRCQCPAGRAGLHCDGNIDECQENVCLNGATCENLPGSYQCSCNEYWTGSVCDIDVNECGQFLGGCYNGGTCTNSIGGFSCECSAGYTGERCDTVIDQCPSCQNGGTCVNSNGEYSCSCQGGWTGTLCETDIRECDTPSFCKNGGTCTDFPGGFDCDCIDGWIGKTCTMAKN</sequence>
<feature type="disulfide bond" evidence="5">
    <location>
        <begin position="744"/>
        <end position="753"/>
    </location>
</feature>
<dbReference type="PROSITE" id="PS01187">
    <property type="entry name" value="EGF_CA"/>
    <property type="match status" value="3"/>
</dbReference>
<dbReference type="Proteomes" id="UP001164746">
    <property type="component" value="Chromosome 15"/>
</dbReference>
<evidence type="ECO:0000256" key="1">
    <source>
        <dbReference type="ARBA" id="ARBA00022536"/>
    </source>
</evidence>
<feature type="disulfide bond" evidence="5">
    <location>
        <begin position="350"/>
        <end position="360"/>
    </location>
</feature>
<dbReference type="Pfam" id="PF07645">
    <property type="entry name" value="EGF_CA"/>
    <property type="match status" value="5"/>
</dbReference>
<dbReference type="Gene3D" id="2.10.25.10">
    <property type="entry name" value="Laminin"/>
    <property type="match status" value="11"/>
</dbReference>
<dbReference type="SUPFAM" id="SSF57196">
    <property type="entry name" value="EGF/Laminin"/>
    <property type="match status" value="2"/>
</dbReference>
<dbReference type="InterPro" id="IPR000742">
    <property type="entry name" value="EGF"/>
</dbReference>
<keyword evidence="1 5" id="KW-0245">EGF-like domain</keyword>
<dbReference type="InterPro" id="IPR018097">
    <property type="entry name" value="EGF_Ca-bd_CS"/>
</dbReference>
<protein>
    <submittedName>
        <fullName evidence="7">FBP1-like protein</fullName>
    </submittedName>
</protein>
<organism evidence="7 8">
    <name type="scientific">Mya arenaria</name>
    <name type="common">Soft-shell clam</name>
    <dbReference type="NCBI Taxonomy" id="6604"/>
    <lineage>
        <taxon>Eukaryota</taxon>
        <taxon>Metazoa</taxon>
        <taxon>Spiralia</taxon>
        <taxon>Lophotrochozoa</taxon>
        <taxon>Mollusca</taxon>
        <taxon>Bivalvia</taxon>
        <taxon>Autobranchia</taxon>
        <taxon>Heteroconchia</taxon>
        <taxon>Euheterodonta</taxon>
        <taxon>Imparidentia</taxon>
        <taxon>Neoheterodontei</taxon>
        <taxon>Myida</taxon>
        <taxon>Myoidea</taxon>
        <taxon>Myidae</taxon>
        <taxon>Mya</taxon>
    </lineage>
</organism>
<feature type="domain" description="EGF-like" evidence="6">
    <location>
        <begin position="681"/>
        <end position="715"/>
    </location>
</feature>
<dbReference type="PROSITE" id="PS00022">
    <property type="entry name" value="EGF_1"/>
    <property type="match status" value="10"/>
</dbReference>
<evidence type="ECO:0000256" key="3">
    <source>
        <dbReference type="ARBA" id="ARBA00022737"/>
    </source>
</evidence>
<feature type="disulfide bond" evidence="5">
    <location>
        <begin position="496"/>
        <end position="505"/>
    </location>
</feature>
<evidence type="ECO:0000256" key="4">
    <source>
        <dbReference type="ARBA" id="ARBA00023157"/>
    </source>
</evidence>
<evidence type="ECO:0000256" key="5">
    <source>
        <dbReference type="PROSITE-ProRule" id="PRU00076"/>
    </source>
</evidence>
<keyword evidence="3" id="KW-0677">Repeat</keyword>
<accession>A0ABY7FZN5</accession>
<evidence type="ECO:0000256" key="2">
    <source>
        <dbReference type="ARBA" id="ARBA00022729"/>
    </source>
</evidence>
<dbReference type="PROSITE" id="PS50026">
    <property type="entry name" value="EGF_3"/>
    <property type="match status" value="10"/>
</dbReference>
<dbReference type="SMART" id="SM00181">
    <property type="entry name" value="EGF"/>
    <property type="match status" value="11"/>
</dbReference>
<evidence type="ECO:0000313" key="7">
    <source>
        <dbReference type="EMBL" id="WAR27673.1"/>
    </source>
</evidence>
<feature type="domain" description="EGF-like" evidence="6">
    <location>
        <begin position="432"/>
        <end position="468"/>
    </location>
</feature>
<keyword evidence="2" id="KW-0732">Signal</keyword>
<feature type="domain" description="EGF-like" evidence="6">
    <location>
        <begin position="522"/>
        <end position="561"/>
    </location>
</feature>
<dbReference type="SMART" id="SM00179">
    <property type="entry name" value="EGF_CA"/>
    <property type="match status" value="11"/>
</dbReference>
<feature type="disulfide bond" evidence="5">
    <location>
        <begin position="591"/>
        <end position="600"/>
    </location>
</feature>
<proteinExistence type="predicted"/>
<dbReference type="InterPro" id="IPR000152">
    <property type="entry name" value="EGF-type_Asp/Asn_hydroxyl_site"/>
</dbReference>
<dbReference type="SUPFAM" id="SSF57184">
    <property type="entry name" value="Growth factor receptor domain"/>
    <property type="match status" value="3"/>
</dbReference>
<comment type="caution">
    <text evidence="5">Lacks conserved residue(s) required for the propagation of feature annotation.</text>
</comment>
<gene>
    <name evidence="7" type="ORF">MAR_013377</name>
</gene>
<dbReference type="InterPro" id="IPR001881">
    <property type="entry name" value="EGF-like_Ca-bd_dom"/>
</dbReference>
<feature type="domain" description="EGF-like" evidence="6">
    <location>
        <begin position="470"/>
        <end position="506"/>
    </location>
</feature>
<dbReference type="InterPro" id="IPR009030">
    <property type="entry name" value="Growth_fac_rcpt_cys_sf"/>
</dbReference>
<dbReference type="InterPro" id="IPR049883">
    <property type="entry name" value="NOTCH1_EGF-like"/>
</dbReference>
<feature type="disulfide bond" evidence="5">
    <location>
        <begin position="371"/>
        <end position="380"/>
    </location>
</feature>
<feature type="disulfide bond" evidence="5">
    <location>
        <begin position="629"/>
        <end position="638"/>
    </location>
</feature>
<dbReference type="PROSITE" id="PS01186">
    <property type="entry name" value="EGF_2"/>
    <property type="match status" value="6"/>
</dbReference>
<feature type="domain" description="EGF-like" evidence="6">
    <location>
        <begin position="563"/>
        <end position="601"/>
    </location>
</feature>
<evidence type="ECO:0000313" key="8">
    <source>
        <dbReference type="Proteomes" id="UP001164746"/>
    </source>
</evidence>
<feature type="domain" description="EGF-like" evidence="6">
    <location>
        <begin position="306"/>
        <end position="342"/>
    </location>
</feature>
<dbReference type="PANTHER" id="PTHR12916">
    <property type="entry name" value="CYTOCHROME C OXIDASE POLYPEPTIDE VIC-2"/>
    <property type="match status" value="1"/>
</dbReference>
<feature type="disulfide bond" evidence="5">
    <location>
        <begin position="669"/>
        <end position="678"/>
    </location>
</feature>
<reference evidence="7" key="1">
    <citation type="submission" date="2022-11" db="EMBL/GenBank/DDBJ databases">
        <title>Centuries of genome instability and evolution in soft-shell clam transmissible cancer (bioRxiv).</title>
        <authorList>
            <person name="Hart S.F.M."/>
            <person name="Yonemitsu M.A."/>
            <person name="Giersch R.M."/>
            <person name="Beal B.F."/>
            <person name="Arriagada G."/>
            <person name="Davis B.W."/>
            <person name="Ostrander E.A."/>
            <person name="Goff S.P."/>
            <person name="Metzger M.J."/>
        </authorList>
    </citation>
    <scope>NUCLEOTIDE SEQUENCE</scope>
    <source>
        <strain evidence="7">MELC-2E11</strain>
        <tissue evidence="7">Siphon/mantle</tissue>
    </source>
</reference>
<dbReference type="CDD" id="cd00054">
    <property type="entry name" value="EGF_CA"/>
    <property type="match status" value="10"/>
</dbReference>
<keyword evidence="4 5" id="KW-1015">Disulfide bond</keyword>
<feature type="domain" description="EGF-like" evidence="6">
    <location>
        <begin position="346"/>
        <end position="381"/>
    </location>
</feature>
<feature type="domain" description="EGF-like" evidence="6">
    <location>
        <begin position="603"/>
        <end position="639"/>
    </location>
</feature>
<feature type="disulfide bond" evidence="5">
    <location>
        <begin position="705"/>
        <end position="714"/>
    </location>
</feature>
<feature type="disulfide bond" evidence="5">
    <location>
        <begin position="332"/>
        <end position="341"/>
    </location>
</feature>
<dbReference type="Pfam" id="PF00008">
    <property type="entry name" value="EGF"/>
    <property type="match status" value="6"/>
</dbReference>
<feature type="disulfide bond" evidence="5">
    <location>
        <begin position="551"/>
        <end position="560"/>
    </location>
</feature>
<dbReference type="PROSITE" id="PS00010">
    <property type="entry name" value="ASX_HYDROXYL"/>
    <property type="match status" value="9"/>
</dbReference>
<keyword evidence="8" id="KW-1185">Reference proteome</keyword>
<feature type="domain" description="EGF-like" evidence="6">
    <location>
        <begin position="641"/>
        <end position="679"/>
    </location>
</feature>
<dbReference type="EMBL" id="CP111026">
    <property type="protein sequence ID" value="WAR27673.1"/>
    <property type="molecule type" value="Genomic_DNA"/>
</dbReference>
<dbReference type="PANTHER" id="PTHR12916:SF4">
    <property type="entry name" value="UNINFLATABLE, ISOFORM C"/>
    <property type="match status" value="1"/>
</dbReference>
<feature type="domain" description="EGF-like" evidence="6">
    <location>
        <begin position="717"/>
        <end position="754"/>
    </location>
</feature>
<feature type="disulfide bond" evidence="5">
    <location>
        <begin position="458"/>
        <end position="467"/>
    </location>
</feature>
<evidence type="ECO:0000259" key="6">
    <source>
        <dbReference type="PROSITE" id="PS50026"/>
    </source>
</evidence>